<feature type="active site" evidence="2">
    <location>
        <position position="241"/>
    </location>
</feature>
<evidence type="ECO:0000256" key="2">
    <source>
        <dbReference type="PIRSR" id="PIRSR601461-1"/>
    </source>
</evidence>
<dbReference type="PROSITE" id="PS51767">
    <property type="entry name" value="PEPTIDASE_A1"/>
    <property type="match status" value="1"/>
</dbReference>
<keyword evidence="4" id="KW-0378">Hydrolase</keyword>
<dbReference type="SUPFAM" id="SSF50630">
    <property type="entry name" value="Acid proteases"/>
    <property type="match status" value="1"/>
</dbReference>
<dbReference type="PROSITE" id="PS00141">
    <property type="entry name" value="ASP_PROTEASE"/>
    <property type="match status" value="1"/>
</dbReference>
<feature type="active site" evidence="2">
    <location>
        <position position="58"/>
    </location>
</feature>
<dbReference type="InterPro" id="IPR034164">
    <property type="entry name" value="Pepsin-like_dom"/>
</dbReference>
<dbReference type="InterPro" id="IPR033121">
    <property type="entry name" value="PEPTIDASE_A1"/>
</dbReference>
<dbReference type="PRINTS" id="PR00792">
    <property type="entry name" value="PEPSIN"/>
</dbReference>
<evidence type="ECO:0000256" key="4">
    <source>
        <dbReference type="RuleBase" id="RU000454"/>
    </source>
</evidence>
<feature type="chain" id="PRO_5042186198" description="Peptidase A1 domain-containing protein" evidence="5">
    <location>
        <begin position="17"/>
        <end position="335"/>
    </location>
</feature>
<keyword evidence="3" id="KW-1015">Disulfide bond</keyword>
<keyword evidence="4" id="KW-0645">Protease</keyword>
<dbReference type="PANTHER" id="PTHR47966">
    <property type="entry name" value="BETA-SITE APP-CLEAVING ENZYME, ISOFORM A-RELATED"/>
    <property type="match status" value="1"/>
</dbReference>
<keyword evidence="5" id="KW-0732">Signal</keyword>
<comment type="similarity">
    <text evidence="1 4">Belongs to the peptidase A1 family.</text>
</comment>
<evidence type="ECO:0000256" key="1">
    <source>
        <dbReference type="ARBA" id="ARBA00007447"/>
    </source>
</evidence>
<feature type="signal peptide" evidence="5">
    <location>
        <begin position="1"/>
        <end position="16"/>
    </location>
</feature>
<evidence type="ECO:0000313" key="8">
    <source>
        <dbReference type="Proteomes" id="UP001233999"/>
    </source>
</evidence>
<evidence type="ECO:0000259" key="6">
    <source>
        <dbReference type="PROSITE" id="PS51767"/>
    </source>
</evidence>
<evidence type="ECO:0000256" key="3">
    <source>
        <dbReference type="PIRSR" id="PIRSR601461-2"/>
    </source>
</evidence>
<feature type="domain" description="Peptidase A1" evidence="6">
    <location>
        <begin position="42"/>
        <end position="335"/>
    </location>
</feature>
<feature type="disulfide bond" evidence="3">
    <location>
        <begin position="274"/>
        <end position="308"/>
    </location>
</feature>
<accession>A0AAD8ELX8</accession>
<name>A0AAD8ELX8_DIPPU</name>
<organism evidence="7 8">
    <name type="scientific">Diploptera punctata</name>
    <name type="common">Pacific beetle cockroach</name>
    <dbReference type="NCBI Taxonomy" id="6984"/>
    <lineage>
        <taxon>Eukaryota</taxon>
        <taxon>Metazoa</taxon>
        <taxon>Ecdysozoa</taxon>
        <taxon>Arthropoda</taxon>
        <taxon>Hexapoda</taxon>
        <taxon>Insecta</taxon>
        <taxon>Pterygota</taxon>
        <taxon>Neoptera</taxon>
        <taxon>Polyneoptera</taxon>
        <taxon>Dictyoptera</taxon>
        <taxon>Blattodea</taxon>
        <taxon>Blaberoidea</taxon>
        <taxon>Blaberidae</taxon>
        <taxon>Diplopterinae</taxon>
        <taxon>Diploptera</taxon>
    </lineage>
</organism>
<dbReference type="InterPro" id="IPR021109">
    <property type="entry name" value="Peptidase_aspartic_dom_sf"/>
</dbReference>
<dbReference type="CDD" id="cd05471">
    <property type="entry name" value="pepsin_like"/>
    <property type="match status" value="1"/>
</dbReference>
<dbReference type="AlphaFoldDB" id="A0AAD8ELX8"/>
<proteinExistence type="inferred from homology"/>
<protein>
    <recommendedName>
        <fullName evidence="6">Peptidase A1 domain-containing protein</fullName>
    </recommendedName>
</protein>
<evidence type="ECO:0000313" key="7">
    <source>
        <dbReference type="EMBL" id="KAJ9594402.1"/>
    </source>
</evidence>
<dbReference type="PANTHER" id="PTHR47966:SF51">
    <property type="entry name" value="BETA-SITE APP-CLEAVING ENZYME, ISOFORM A-RELATED"/>
    <property type="match status" value="1"/>
</dbReference>
<dbReference type="Gene3D" id="2.40.70.10">
    <property type="entry name" value="Acid Proteases"/>
    <property type="match status" value="2"/>
</dbReference>
<dbReference type="EMBL" id="JASPKZ010003048">
    <property type="protein sequence ID" value="KAJ9594402.1"/>
    <property type="molecule type" value="Genomic_DNA"/>
</dbReference>
<dbReference type="InterPro" id="IPR001969">
    <property type="entry name" value="Aspartic_peptidase_AS"/>
</dbReference>
<gene>
    <name evidence="7" type="ORF">L9F63_014192</name>
</gene>
<comment type="caution">
    <text evidence="7">The sequence shown here is derived from an EMBL/GenBank/DDBJ whole genome shotgun (WGS) entry which is preliminary data.</text>
</comment>
<evidence type="ECO:0000256" key="5">
    <source>
        <dbReference type="SAM" id="SignalP"/>
    </source>
</evidence>
<dbReference type="Pfam" id="PF00026">
    <property type="entry name" value="Asp"/>
    <property type="match status" value="1"/>
</dbReference>
<keyword evidence="4" id="KW-0064">Aspartyl protease</keyword>
<dbReference type="Proteomes" id="UP001233999">
    <property type="component" value="Unassembled WGS sequence"/>
</dbReference>
<reference evidence="7" key="2">
    <citation type="submission" date="2023-05" db="EMBL/GenBank/DDBJ databases">
        <authorList>
            <person name="Fouks B."/>
        </authorList>
    </citation>
    <scope>NUCLEOTIDE SEQUENCE</scope>
    <source>
        <strain evidence="7">Stay&amp;Tobe</strain>
        <tissue evidence="7">Testes</tissue>
    </source>
</reference>
<dbReference type="GO" id="GO:0004190">
    <property type="term" value="F:aspartic-type endopeptidase activity"/>
    <property type="evidence" value="ECO:0007669"/>
    <property type="project" value="UniProtKB-KW"/>
</dbReference>
<dbReference type="InterPro" id="IPR001461">
    <property type="entry name" value="Aspartic_peptidase_A1"/>
</dbReference>
<feature type="disulfide bond" evidence="3">
    <location>
        <begin position="71"/>
        <end position="76"/>
    </location>
</feature>
<sequence length="335" mass="36555">MHCFYLVLLVIATCEGVHRISLKLLTKKAGTAFMEDVSNQYYMVPAVIGNQEFDLLVDTGSANTWVVSVNCSSEDCSSLKKYDSKNSSTYQGTYNKSKFYLEYADGSTGKGYFSIDSVTIAGLTVRSQYFGEVVSDNGNGTFDGVFGLGPDSQVAPAGSFQPLTFLSNLKKDGVIKNRIFSLRLTGDDSSVLTIGEVDDSLYTGKLIYASVLANYSSWTILVDSMNSGNTTIGTNINTVVDSGTTAIALPASFSDLFEDIPTLQEIDGGLVVRCSEISQLPNLNFTISGVEFNLQPEDYILHIEDSYCQLLIMLLKDVIMILGDNFFRKVLNSFS</sequence>
<reference evidence="7" key="1">
    <citation type="journal article" date="2023" name="IScience">
        <title>Live-bearing cockroach genome reveals convergent evolutionary mechanisms linked to viviparity in insects and beyond.</title>
        <authorList>
            <person name="Fouks B."/>
            <person name="Harrison M.C."/>
            <person name="Mikhailova A.A."/>
            <person name="Marchal E."/>
            <person name="English S."/>
            <person name="Carruthers M."/>
            <person name="Jennings E.C."/>
            <person name="Chiamaka E.L."/>
            <person name="Frigard R.A."/>
            <person name="Pippel M."/>
            <person name="Attardo G.M."/>
            <person name="Benoit J.B."/>
            <person name="Bornberg-Bauer E."/>
            <person name="Tobe S.S."/>
        </authorList>
    </citation>
    <scope>NUCLEOTIDE SEQUENCE</scope>
    <source>
        <strain evidence="7">Stay&amp;Tobe</strain>
    </source>
</reference>
<dbReference type="GO" id="GO:0006508">
    <property type="term" value="P:proteolysis"/>
    <property type="evidence" value="ECO:0007669"/>
    <property type="project" value="UniProtKB-KW"/>
</dbReference>
<keyword evidence="8" id="KW-1185">Reference proteome</keyword>